<name>A0AA87SYT3_9LEPT</name>
<evidence type="ECO:0000313" key="2">
    <source>
        <dbReference type="Proteomes" id="UP000001343"/>
    </source>
</evidence>
<gene>
    <name evidence="1" type="ORF">LEP1GSC125_0687</name>
</gene>
<sequence>MYNVYKRYKNILEFENFLLSKFCTIERWFQKPKNRGLLHF</sequence>
<protein>
    <submittedName>
        <fullName evidence="1">Uncharacterized protein</fullName>
    </submittedName>
</protein>
<reference evidence="1 2" key="1">
    <citation type="journal article" date="2014" name="Int. J. Syst. Evol. Microbiol.">
        <title>Leptospira mayottensis sp. nov., a pathogenic species of the genus Leptospira isolated from humans.</title>
        <authorList>
            <person name="Bourhy P."/>
            <person name="Collet L."/>
            <person name="Brisse S."/>
            <person name="Picardeau M."/>
        </authorList>
    </citation>
    <scope>NUCLEOTIDE SEQUENCE [LARGE SCALE GENOMIC DNA]</scope>
    <source>
        <strain evidence="1 2">200901122</strain>
    </source>
</reference>
<comment type="caution">
    <text evidence="1">The sequence shown here is derived from an EMBL/GenBank/DDBJ whole genome shotgun (WGS) entry which is preliminary data.</text>
</comment>
<dbReference type="AlphaFoldDB" id="A0AA87SYT3"/>
<evidence type="ECO:0000313" key="1">
    <source>
        <dbReference type="EMBL" id="EKS02241.1"/>
    </source>
</evidence>
<organism evidence="1 2">
    <name type="scientific">Leptospira mayottensis 200901122</name>
    <dbReference type="NCBI Taxonomy" id="1193010"/>
    <lineage>
        <taxon>Bacteria</taxon>
        <taxon>Pseudomonadati</taxon>
        <taxon>Spirochaetota</taxon>
        <taxon>Spirochaetia</taxon>
        <taxon>Leptospirales</taxon>
        <taxon>Leptospiraceae</taxon>
        <taxon>Leptospira</taxon>
    </lineage>
</organism>
<dbReference type="Proteomes" id="UP000001343">
    <property type="component" value="Unassembled WGS sequence"/>
</dbReference>
<dbReference type="EMBL" id="AKWM02000002">
    <property type="protein sequence ID" value="EKS02241.1"/>
    <property type="molecule type" value="Genomic_DNA"/>
</dbReference>
<accession>A0AA87SYT3</accession>
<proteinExistence type="predicted"/>